<name>A0A975RXN1_9BRAD</name>
<protein>
    <submittedName>
        <fullName evidence="3">Uncharacterized protein</fullName>
    </submittedName>
</protein>
<feature type="compositionally biased region" description="Basic and acidic residues" evidence="1">
    <location>
        <begin position="38"/>
        <end position="52"/>
    </location>
</feature>
<feature type="region of interest" description="Disordered" evidence="1">
    <location>
        <begin position="27"/>
        <end position="87"/>
    </location>
</feature>
<dbReference type="AlphaFoldDB" id="A0A975RXN1"/>
<sequence>MRKTIILGTLITLFGAGALAQARDITTTEIGSTTEAARPAERGEEYAHERHHESRRGHHEYRRGHRERHDEAHERHDERWEHGRRHH</sequence>
<dbReference type="RefSeq" id="WP_215604093.1">
    <property type="nucleotide sequence ID" value="NZ_CP076136.1"/>
</dbReference>
<feature type="chain" id="PRO_5037077347" evidence="2">
    <location>
        <begin position="23"/>
        <end position="87"/>
    </location>
</feature>
<feature type="compositionally biased region" description="Basic and acidic residues" evidence="1">
    <location>
        <begin position="67"/>
        <end position="81"/>
    </location>
</feature>
<proteinExistence type="predicted"/>
<gene>
    <name evidence="3" type="ORF">KMZ93_25995</name>
</gene>
<reference evidence="3 4" key="1">
    <citation type="submission" date="2021-06" db="EMBL/GenBank/DDBJ databases">
        <title>Bradyrhizobium sp. S2-11-4 Genome sequencing.</title>
        <authorList>
            <person name="Jin L."/>
        </authorList>
    </citation>
    <scope>NUCLEOTIDE SEQUENCE [LARGE SCALE GENOMIC DNA]</scope>
    <source>
        <strain evidence="3 4">S2-11-4</strain>
    </source>
</reference>
<evidence type="ECO:0000313" key="4">
    <source>
        <dbReference type="Proteomes" id="UP000676951"/>
    </source>
</evidence>
<evidence type="ECO:0000256" key="2">
    <source>
        <dbReference type="SAM" id="SignalP"/>
    </source>
</evidence>
<organism evidence="3 4">
    <name type="scientific">Bradyrhizobium sediminis</name>
    <dbReference type="NCBI Taxonomy" id="2840469"/>
    <lineage>
        <taxon>Bacteria</taxon>
        <taxon>Pseudomonadati</taxon>
        <taxon>Pseudomonadota</taxon>
        <taxon>Alphaproteobacteria</taxon>
        <taxon>Hyphomicrobiales</taxon>
        <taxon>Nitrobacteraceae</taxon>
        <taxon>Bradyrhizobium</taxon>
    </lineage>
</organism>
<dbReference type="EMBL" id="CP076136">
    <property type="protein sequence ID" value="QWG23338.1"/>
    <property type="molecule type" value="Genomic_DNA"/>
</dbReference>
<evidence type="ECO:0000313" key="3">
    <source>
        <dbReference type="EMBL" id="QWG23338.1"/>
    </source>
</evidence>
<feature type="compositionally biased region" description="Basic residues" evidence="1">
    <location>
        <begin position="53"/>
        <end position="66"/>
    </location>
</feature>
<feature type="signal peptide" evidence="2">
    <location>
        <begin position="1"/>
        <end position="22"/>
    </location>
</feature>
<keyword evidence="4" id="KW-1185">Reference proteome</keyword>
<evidence type="ECO:0000256" key="1">
    <source>
        <dbReference type="SAM" id="MobiDB-lite"/>
    </source>
</evidence>
<accession>A0A975RXN1</accession>
<dbReference type="Proteomes" id="UP000676951">
    <property type="component" value="Chromosome"/>
</dbReference>
<keyword evidence="2" id="KW-0732">Signal</keyword>